<dbReference type="PANTHER" id="PTHR31642">
    <property type="entry name" value="TRICHOTHECENE 3-O-ACETYLTRANSFERASE"/>
    <property type="match status" value="1"/>
</dbReference>
<reference evidence="2 3" key="1">
    <citation type="journal article" date="2020" name="Mol. Biol. Evol.">
        <title>Distinct Expression and Methylation Patterns for Genes with Different Fates following a Single Whole-Genome Duplication in Flowering Plants.</title>
        <authorList>
            <person name="Shi T."/>
            <person name="Rahmani R.S."/>
            <person name="Gugger P.F."/>
            <person name="Wang M."/>
            <person name="Li H."/>
            <person name="Zhang Y."/>
            <person name="Li Z."/>
            <person name="Wang Q."/>
            <person name="Van de Peer Y."/>
            <person name="Marchal K."/>
            <person name="Chen J."/>
        </authorList>
    </citation>
    <scope>NUCLEOTIDE SEQUENCE [LARGE SCALE GENOMIC DNA]</scope>
    <source>
        <tissue evidence="2">Leaf</tissue>
    </source>
</reference>
<keyword evidence="3" id="KW-1185">Reference proteome</keyword>
<dbReference type="PANTHER" id="PTHR31642:SF318">
    <property type="entry name" value="OMEGA-HYDROXYPALMITATE O-FERULOYL TRANSFERASE"/>
    <property type="match status" value="1"/>
</dbReference>
<dbReference type="AlphaFoldDB" id="A0A822XWV3"/>
<sequence>MGSLGDYEINGSLQTEDSIVITKSEPITVRPATKTDDDGFYYLSNLDIHVNFILEMLFCFKADDDRRSGGVVGSDVFKSALSKVLVHYYPLAGVLTTDSDGRLTVECTGEGVQFVEAVADCDIDALGDISKRDPALLEKFAHVFPEATSTLQAPLLTLQVTRFRCGGFVIGAAFNHCISDGTSMTEFVNSWAEIVRGAALTQKPFLDRGIIRSKQPLADCDIDALGDISKRDPALLEKFAHVFPEATSTLQAPLLTLQVTRFRCGGFVIGAAFNHCISDGTSMTEFVNSWAEIVRGAALTQKPFLDRGIIRSKQPPKIEFPHTEYSVIDAPPGSFTPFEDHQLIFRSFSFTPQELSHLKEIAMADGVINKCTTFTVLTALSWRARTQAVGLSPNQKTILLFPVDSRSKFQPPLPKGYFGNAILLMHCVCSAGELIEKPLSFAVKLIQEAIDSVTDKYLRSSIDYFEVHKPDLTFTPATFVVSTWMRLSYEDIDFGVGAPTQIGPVVLPENLALYLPRGKGVTMLLGLPGPAMDIFRELIKY</sequence>
<accession>A0A822XWV3</accession>
<dbReference type="Gene3D" id="3.30.559.10">
    <property type="entry name" value="Chloramphenicol acetyltransferase-like domain"/>
    <property type="match status" value="3"/>
</dbReference>
<protein>
    <recommendedName>
        <fullName evidence="4">Omega-hydroxypalmitate O-feruloyl transferase-like</fullName>
    </recommendedName>
</protein>
<evidence type="ECO:0000313" key="3">
    <source>
        <dbReference type="Proteomes" id="UP000607653"/>
    </source>
</evidence>
<evidence type="ECO:0008006" key="4">
    <source>
        <dbReference type="Google" id="ProtNLM"/>
    </source>
</evidence>
<dbReference type="Proteomes" id="UP000607653">
    <property type="component" value="Unassembled WGS sequence"/>
</dbReference>
<dbReference type="Pfam" id="PF02458">
    <property type="entry name" value="Transferase"/>
    <property type="match status" value="2"/>
</dbReference>
<evidence type="ECO:0000256" key="1">
    <source>
        <dbReference type="ARBA" id="ARBA00009861"/>
    </source>
</evidence>
<dbReference type="InterPro" id="IPR050317">
    <property type="entry name" value="Plant_Fungal_Acyltransferase"/>
</dbReference>
<name>A0A822XWV3_NELNU</name>
<dbReference type="InterPro" id="IPR023213">
    <property type="entry name" value="CAT-like_dom_sf"/>
</dbReference>
<organism evidence="2 3">
    <name type="scientific">Nelumbo nucifera</name>
    <name type="common">Sacred lotus</name>
    <dbReference type="NCBI Taxonomy" id="4432"/>
    <lineage>
        <taxon>Eukaryota</taxon>
        <taxon>Viridiplantae</taxon>
        <taxon>Streptophyta</taxon>
        <taxon>Embryophyta</taxon>
        <taxon>Tracheophyta</taxon>
        <taxon>Spermatophyta</taxon>
        <taxon>Magnoliopsida</taxon>
        <taxon>Proteales</taxon>
        <taxon>Nelumbonaceae</taxon>
        <taxon>Nelumbo</taxon>
    </lineage>
</organism>
<comment type="caution">
    <text evidence="2">The sequence shown here is derived from an EMBL/GenBank/DDBJ whole genome shotgun (WGS) entry which is preliminary data.</text>
</comment>
<comment type="similarity">
    <text evidence="1">Belongs to the plant acyltransferase family.</text>
</comment>
<dbReference type="EMBL" id="DUZY01000001">
    <property type="protein sequence ID" value="DAD23641.1"/>
    <property type="molecule type" value="Genomic_DNA"/>
</dbReference>
<evidence type="ECO:0000313" key="2">
    <source>
        <dbReference type="EMBL" id="DAD23641.1"/>
    </source>
</evidence>
<gene>
    <name evidence="2" type="ORF">HUJ06_025104</name>
</gene>
<proteinExistence type="inferred from homology"/>
<dbReference type="SUPFAM" id="SSF52777">
    <property type="entry name" value="CoA-dependent acyltransferases"/>
    <property type="match status" value="1"/>
</dbReference>